<evidence type="ECO:0000259" key="2">
    <source>
        <dbReference type="Pfam" id="PF02374"/>
    </source>
</evidence>
<dbReference type="AlphaFoldDB" id="A0A429GLK6"/>
<dbReference type="EMBL" id="RXII01000116">
    <property type="protein sequence ID" value="RZN58571.1"/>
    <property type="molecule type" value="Genomic_DNA"/>
</dbReference>
<evidence type="ECO:0000256" key="1">
    <source>
        <dbReference type="ARBA" id="ARBA00011040"/>
    </source>
</evidence>
<dbReference type="InterPro" id="IPR027417">
    <property type="entry name" value="P-loop_NTPase"/>
</dbReference>
<comment type="similarity">
    <text evidence="1">Belongs to the arsA ATPase family.</text>
</comment>
<dbReference type="RefSeq" id="WP_125671411.1">
    <property type="nucleotide sequence ID" value="NZ_RCOS01000087.1"/>
</dbReference>
<comment type="caution">
    <text evidence="3">The sequence shown here is derived from an EMBL/GenBank/DDBJ whole genome shotgun (WGS) entry which is preliminary data.</text>
</comment>
<dbReference type="Proteomes" id="UP000277582">
    <property type="component" value="Unassembled WGS sequence"/>
</dbReference>
<dbReference type="GO" id="GO:0005524">
    <property type="term" value="F:ATP binding"/>
    <property type="evidence" value="ECO:0007669"/>
    <property type="project" value="InterPro"/>
</dbReference>
<name>A0A429GLK6_9CREN</name>
<dbReference type="PANTHER" id="PTHR10803:SF3">
    <property type="entry name" value="ATPASE GET3"/>
    <property type="match status" value="1"/>
</dbReference>
<proteinExistence type="inferred from homology"/>
<feature type="domain" description="ArsA/GET3 Anion-transporting ATPase-like" evidence="2">
    <location>
        <begin position="22"/>
        <end position="335"/>
    </location>
</feature>
<dbReference type="InterPro" id="IPR016300">
    <property type="entry name" value="ATPase_ArsA/GET3"/>
</dbReference>
<dbReference type="Proteomes" id="UP000316217">
    <property type="component" value="Unassembled WGS sequence"/>
</dbReference>
<dbReference type="OrthoDB" id="46198at2157"/>
<evidence type="ECO:0000313" key="5">
    <source>
        <dbReference type="Proteomes" id="UP000277582"/>
    </source>
</evidence>
<dbReference type="Pfam" id="PF02374">
    <property type="entry name" value="ArsA_ATPase"/>
    <property type="match status" value="1"/>
</dbReference>
<sequence length="346" mass="38509">MTVVAEKPVGFREYVESHETLKYFFTGGKGGVGKTIAAAGIAAYFANNGKRVLLASLNPVHSLSSLFEQDLSGGLIKPVKGIRNLDAVEVDITDKVNSYKKQLADRLTWFLKWADIPMKASEFIDIAATNPAFEESAMFDAVVDIILQQKENYDKIVFDCAAVANAVRLLGLNKIYGLWLRRMIKSREEALSLRVKLSFRKEKAMEEIKKDPLMADLIALEGKINKASAILGDPSQTAFFFVTLPLALPISVVERFINMVRGFNIAIGGVIVNGVLRKDLVAEGGTEYLKNKYEEQKRYLKIIEEKMGPLVRAVIPLYETEIAGIDMIMRISEDLATWTPEKGLLL</sequence>
<evidence type="ECO:0000313" key="4">
    <source>
        <dbReference type="EMBL" id="RZN58571.1"/>
    </source>
</evidence>
<dbReference type="PANTHER" id="PTHR10803">
    <property type="entry name" value="ARSENICAL PUMP-DRIVING ATPASE ARSENITE-TRANSLOCATING ATPASE"/>
    <property type="match status" value="1"/>
</dbReference>
<organism evidence="3 5">
    <name type="scientific">Candidatus Methanodesulfokora washburnensis</name>
    <dbReference type="NCBI Taxonomy" id="2478471"/>
    <lineage>
        <taxon>Archaea</taxon>
        <taxon>Thermoproteota</taxon>
        <taxon>Candidatus Korarchaeia</taxon>
        <taxon>Candidatus Korarchaeia incertae sedis</taxon>
        <taxon>Candidatus Methanodesulfokora</taxon>
    </lineage>
</organism>
<reference evidence="4 6" key="2">
    <citation type="journal article" date="2019" name="Nat. Microbiol.">
        <title>Wide diversity of methane and short-chain alkane metabolisms in uncultured archaea.</title>
        <authorList>
            <person name="Borrel G."/>
            <person name="Adam P.S."/>
            <person name="McKay L.J."/>
            <person name="Chen L.X."/>
            <person name="Sierra-Garcia I.N."/>
            <person name="Sieber C.M."/>
            <person name="Letourneur Q."/>
            <person name="Ghozlane A."/>
            <person name="Andersen G.L."/>
            <person name="Li W.J."/>
            <person name="Hallam S.J."/>
            <person name="Muyzer G."/>
            <person name="de Oliveira V.M."/>
            <person name="Inskeep W.P."/>
            <person name="Banfield J.F."/>
            <person name="Gribaldo S."/>
        </authorList>
    </citation>
    <scope>NUCLEOTIDE SEQUENCE [LARGE SCALE GENOMIC DNA]</scope>
    <source>
        <strain evidence="4">NM4</strain>
    </source>
</reference>
<keyword evidence="5" id="KW-1185">Reference proteome</keyword>
<dbReference type="SUPFAM" id="SSF52540">
    <property type="entry name" value="P-loop containing nucleoside triphosphate hydrolases"/>
    <property type="match status" value="1"/>
</dbReference>
<dbReference type="Gene3D" id="3.40.50.300">
    <property type="entry name" value="P-loop containing nucleotide triphosphate hydrolases"/>
    <property type="match status" value="1"/>
</dbReference>
<dbReference type="GO" id="GO:0016887">
    <property type="term" value="F:ATP hydrolysis activity"/>
    <property type="evidence" value="ECO:0007669"/>
    <property type="project" value="InterPro"/>
</dbReference>
<gene>
    <name evidence="3" type="ORF">D6D85_07580</name>
    <name evidence="4" type="ORF">EF810_07365</name>
</gene>
<dbReference type="EMBL" id="RCOS01000087">
    <property type="protein sequence ID" value="RSN74705.1"/>
    <property type="molecule type" value="Genomic_DNA"/>
</dbReference>
<dbReference type="InterPro" id="IPR025723">
    <property type="entry name" value="ArsA/GET3_ATPase-like"/>
</dbReference>
<reference evidence="3 5" key="1">
    <citation type="submission" date="2018-10" db="EMBL/GenBank/DDBJ databases">
        <title>Co-occurring genomic capacity for anaerobic methane metabolism and dissimilatory sulfite reduction discovered in the Korarchaeota.</title>
        <authorList>
            <person name="Mckay L.J."/>
            <person name="Dlakic M."/>
            <person name="Fields M.W."/>
            <person name="Delmont T.O."/>
            <person name="Eren A.M."/>
            <person name="Jay Z.J."/>
            <person name="Klingelsmith K.B."/>
            <person name="Rusch D.B."/>
            <person name="Inskeep W.P."/>
        </authorList>
    </citation>
    <scope>NUCLEOTIDE SEQUENCE [LARGE SCALE GENOMIC DNA]</scope>
    <source>
        <strain evidence="3 5">MDKW</strain>
    </source>
</reference>
<dbReference type="NCBIfam" id="TIGR00345">
    <property type="entry name" value="GET3_arsA_TRC40"/>
    <property type="match status" value="1"/>
</dbReference>
<evidence type="ECO:0000313" key="3">
    <source>
        <dbReference type="EMBL" id="RSN74705.1"/>
    </source>
</evidence>
<accession>A0A429GLK6</accession>
<protein>
    <submittedName>
        <fullName evidence="3">Arsenic transporter</fullName>
    </submittedName>
</protein>
<dbReference type="CDD" id="cd02035">
    <property type="entry name" value="ArsA"/>
    <property type="match status" value="1"/>
</dbReference>
<evidence type="ECO:0000313" key="6">
    <source>
        <dbReference type="Proteomes" id="UP000316217"/>
    </source>
</evidence>